<evidence type="ECO:0000256" key="9">
    <source>
        <dbReference type="SAM" id="MobiDB-lite"/>
    </source>
</evidence>
<feature type="compositionally biased region" description="Polar residues" evidence="9">
    <location>
        <begin position="163"/>
        <end position="175"/>
    </location>
</feature>
<evidence type="ECO:0000256" key="3">
    <source>
        <dbReference type="ARBA" id="ARBA00022737"/>
    </source>
</evidence>
<evidence type="ECO:0000256" key="4">
    <source>
        <dbReference type="ARBA" id="ARBA00022771"/>
    </source>
</evidence>
<keyword evidence="7" id="KW-0539">Nucleus</keyword>
<dbReference type="FunFam" id="3.30.160.60:FF:000870">
    <property type="entry name" value="zinc finger protein 197 isoform X1"/>
    <property type="match status" value="1"/>
</dbReference>
<feature type="compositionally biased region" description="Basic and acidic residues" evidence="9">
    <location>
        <begin position="469"/>
        <end position="481"/>
    </location>
</feature>
<keyword evidence="5" id="KW-0862">Zinc</keyword>
<evidence type="ECO:0000256" key="7">
    <source>
        <dbReference type="ARBA" id="ARBA00023242"/>
    </source>
</evidence>
<dbReference type="GO" id="GO:0010468">
    <property type="term" value="P:regulation of gene expression"/>
    <property type="evidence" value="ECO:0007669"/>
    <property type="project" value="TreeGrafter"/>
</dbReference>
<feature type="compositionally biased region" description="Basic and acidic residues" evidence="9">
    <location>
        <begin position="357"/>
        <end position="387"/>
    </location>
</feature>
<feature type="domain" description="C2H2-type" evidence="10">
    <location>
        <begin position="614"/>
        <end position="642"/>
    </location>
</feature>
<keyword evidence="4 8" id="KW-0863">Zinc-finger</keyword>
<dbReference type="Pfam" id="PF00096">
    <property type="entry name" value="zf-C2H2"/>
    <property type="match status" value="6"/>
</dbReference>
<evidence type="ECO:0000256" key="8">
    <source>
        <dbReference type="PROSITE-ProRule" id="PRU00042"/>
    </source>
</evidence>
<evidence type="ECO:0000256" key="1">
    <source>
        <dbReference type="ARBA" id="ARBA00004123"/>
    </source>
</evidence>
<dbReference type="AlphaFoldDB" id="A0A7R9AAD4"/>
<sequence>MCFDGKTVIQVESEMEIDSMCSVCGIQIPADSPNAVAHHLESHTKEDLISSLTRQQASPNAQPRFVPAVQQQQMQVMNPSAMPMMVPMAPYGGVSMPCFMPPMMMPTMVGGRPAYIVYPYMMPQCMNGPFSPGACYSQPAVQMQSLSYPVPLPLTMPSHSPWTTPDNASLSSMTESEVYHCVESTEDRDDPVPEEEDGTQEEASMTSHSTETEESIFSGLVCHVNPDGTLEFVREETPYRILTDDGGGDEENSDKESGNTGNGSKSGIEQLSESYQQNGKSGDKDGGKEMLREEEIEDYMVDLDTTNDIIEEGRETDEPPASDVEPGPSSKTQDGTEVMARSTSIRECGTPKTGTKVRGETMTDRRQLRPRTHPSEREDVPPKDLKIKKSPANSSSKQRKGMLTGKQILSKRMSRKKVAGDKEGRVEKKEGEMEEEDLAWSDGDRESVASDGEPSSYDLPPQNPLVGDDVNRDSDREGRGNDEEEEEIVLEEKESPVKLHSCPTCEKVFAKKKYMRNHLRYVHGPKNFKCKYCDKSFKWKHGLESHMYTHCQRGGYECYLCDATFKGPSYLQRHVNRHYSKTRDKTFFYCECGKAFETKGAYEWHQEVHKGIRHFCKVCSVSFLHKGSLNRHYRVSHPDSEEAISLGGRKCLVCHKMVKNLTLHMRSHGSKKFKCSMCQKTFTHRCNLQAHQLLHAPNMEKPYQCKVCKRGFIREDKLKDHVVQHSRNKARYTCSECDKRFAIRTTYFLHMREHVNPGYFPCYQCGKAFTRSSYLKAHQKVHGPPQNFPCPTCRKVFAWRSNMIKHLQKHHRAYFTEEV</sequence>
<protein>
    <recommendedName>
        <fullName evidence="10">C2H2-type domain-containing protein</fullName>
    </recommendedName>
</protein>
<dbReference type="GO" id="GO:0008270">
    <property type="term" value="F:zinc ion binding"/>
    <property type="evidence" value="ECO:0007669"/>
    <property type="project" value="UniProtKB-KW"/>
</dbReference>
<dbReference type="Proteomes" id="UP000677054">
    <property type="component" value="Unassembled WGS sequence"/>
</dbReference>
<feature type="compositionally biased region" description="Acidic residues" evidence="9">
    <location>
        <begin position="186"/>
        <end position="200"/>
    </location>
</feature>
<feature type="region of interest" description="Disordered" evidence="9">
    <location>
        <begin position="235"/>
        <end position="490"/>
    </location>
</feature>
<keyword evidence="2" id="KW-0479">Metal-binding</keyword>
<organism evidence="11">
    <name type="scientific">Darwinula stevensoni</name>
    <dbReference type="NCBI Taxonomy" id="69355"/>
    <lineage>
        <taxon>Eukaryota</taxon>
        <taxon>Metazoa</taxon>
        <taxon>Ecdysozoa</taxon>
        <taxon>Arthropoda</taxon>
        <taxon>Crustacea</taxon>
        <taxon>Oligostraca</taxon>
        <taxon>Ostracoda</taxon>
        <taxon>Podocopa</taxon>
        <taxon>Podocopida</taxon>
        <taxon>Darwinulocopina</taxon>
        <taxon>Darwinuloidea</taxon>
        <taxon>Darwinulidae</taxon>
        <taxon>Darwinula</taxon>
    </lineage>
</organism>
<proteinExistence type="predicted"/>
<comment type="subcellular location">
    <subcellularLocation>
        <location evidence="1">Nucleus</location>
    </subcellularLocation>
</comment>
<dbReference type="InterPro" id="IPR050331">
    <property type="entry name" value="Zinc_finger"/>
</dbReference>
<feature type="domain" description="C2H2-type" evidence="10">
    <location>
        <begin position="703"/>
        <end position="730"/>
    </location>
</feature>
<feature type="compositionally biased region" description="Basic and acidic residues" evidence="9">
    <location>
        <begin position="418"/>
        <end position="431"/>
    </location>
</feature>
<dbReference type="FunFam" id="3.30.160.60:FF:000065">
    <property type="entry name" value="B-cell CLL/lymphoma 6, member B"/>
    <property type="match status" value="1"/>
</dbReference>
<evidence type="ECO:0000256" key="6">
    <source>
        <dbReference type="ARBA" id="ARBA00023125"/>
    </source>
</evidence>
<evidence type="ECO:0000256" key="5">
    <source>
        <dbReference type="ARBA" id="ARBA00022833"/>
    </source>
</evidence>
<dbReference type="EMBL" id="LR902280">
    <property type="protein sequence ID" value="CAD7250276.1"/>
    <property type="molecule type" value="Genomic_DNA"/>
</dbReference>
<dbReference type="PANTHER" id="PTHR16515:SF2">
    <property type="entry name" value="PR DOMAIN ZINC FINGER PROTEIN 4"/>
    <property type="match status" value="1"/>
</dbReference>
<feature type="domain" description="C2H2-type" evidence="10">
    <location>
        <begin position="588"/>
        <end position="614"/>
    </location>
</feature>
<feature type="domain" description="C2H2-type" evidence="10">
    <location>
        <begin position="788"/>
        <end position="810"/>
    </location>
</feature>
<reference evidence="11" key="1">
    <citation type="submission" date="2020-11" db="EMBL/GenBank/DDBJ databases">
        <authorList>
            <person name="Tran Van P."/>
        </authorList>
    </citation>
    <scope>NUCLEOTIDE SEQUENCE</scope>
</reference>
<dbReference type="InterPro" id="IPR013087">
    <property type="entry name" value="Znf_C2H2_type"/>
</dbReference>
<keyword evidence="12" id="KW-1185">Reference proteome</keyword>
<feature type="domain" description="C2H2-type" evidence="10">
    <location>
        <begin position="732"/>
        <end position="759"/>
    </location>
</feature>
<feature type="compositionally biased region" description="Polar residues" evidence="9">
    <location>
        <begin position="258"/>
        <end position="280"/>
    </location>
</feature>
<feature type="compositionally biased region" description="Polar residues" evidence="9">
    <location>
        <begin position="329"/>
        <end position="345"/>
    </location>
</feature>
<feature type="domain" description="C2H2-type" evidence="10">
    <location>
        <begin position="673"/>
        <end position="700"/>
    </location>
</feature>
<dbReference type="GO" id="GO:0005634">
    <property type="term" value="C:nucleus"/>
    <property type="evidence" value="ECO:0007669"/>
    <property type="project" value="UniProtKB-SubCell"/>
</dbReference>
<dbReference type="EMBL" id="CAJPEV010002763">
    <property type="protein sequence ID" value="CAG0897966.1"/>
    <property type="molecule type" value="Genomic_DNA"/>
</dbReference>
<evidence type="ECO:0000313" key="11">
    <source>
        <dbReference type="EMBL" id="CAD7250276.1"/>
    </source>
</evidence>
<evidence type="ECO:0000313" key="12">
    <source>
        <dbReference type="Proteomes" id="UP000677054"/>
    </source>
</evidence>
<feature type="compositionally biased region" description="Basic and acidic residues" evidence="9">
    <location>
        <begin position="281"/>
        <end position="293"/>
    </location>
</feature>
<dbReference type="InterPro" id="IPR036236">
    <property type="entry name" value="Znf_C2H2_sf"/>
</dbReference>
<evidence type="ECO:0000259" key="10">
    <source>
        <dbReference type="PROSITE" id="PS50157"/>
    </source>
</evidence>
<dbReference type="PROSITE" id="PS00028">
    <property type="entry name" value="ZINC_FINGER_C2H2_1"/>
    <property type="match status" value="6"/>
</dbReference>
<feature type="domain" description="C2H2-type" evidence="10">
    <location>
        <begin position="760"/>
        <end position="787"/>
    </location>
</feature>
<feature type="domain" description="C2H2-type" evidence="10">
    <location>
        <begin position="500"/>
        <end position="528"/>
    </location>
</feature>
<feature type="domain" description="C2H2-type" evidence="10">
    <location>
        <begin position="528"/>
        <end position="550"/>
    </location>
</feature>
<dbReference type="SMART" id="SM00355">
    <property type="entry name" value="ZnF_C2H2"/>
    <property type="match status" value="12"/>
</dbReference>
<dbReference type="PROSITE" id="PS50157">
    <property type="entry name" value="ZINC_FINGER_C2H2_2"/>
    <property type="match status" value="10"/>
</dbReference>
<gene>
    <name evidence="11" type="ORF">DSTB1V02_LOCUS10056</name>
</gene>
<evidence type="ECO:0000256" key="2">
    <source>
        <dbReference type="ARBA" id="ARBA00022723"/>
    </source>
</evidence>
<dbReference type="OrthoDB" id="6377414at2759"/>
<dbReference type="PANTHER" id="PTHR16515">
    <property type="entry name" value="PR DOMAIN ZINC FINGER PROTEIN"/>
    <property type="match status" value="1"/>
</dbReference>
<feature type="region of interest" description="Disordered" evidence="9">
    <location>
        <begin position="163"/>
        <end position="215"/>
    </location>
</feature>
<feature type="domain" description="C2H2-type" evidence="10">
    <location>
        <begin position="556"/>
        <end position="583"/>
    </location>
</feature>
<dbReference type="SUPFAM" id="SSF57667">
    <property type="entry name" value="beta-beta-alpha zinc fingers"/>
    <property type="match status" value="6"/>
</dbReference>
<dbReference type="Gene3D" id="3.30.160.60">
    <property type="entry name" value="Classic Zinc Finger"/>
    <property type="match status" value="6"/>
</dbReference>
<name>A0A7R9AAD4_9CRUS</name>
<keyword evidence="6" id="KW-0238">DNA-binding</keyword>
<accession>A0A7R9AAD4</accession>
<keyword evidence="3" id="KW-0677">Repeat</keyword>